<dbReference type="Pfam" id="PF02518">
    <property type="entry name" value="HATPase_c"/>
    <property type="match status" value="1"/>
</dbReference>
<dbReference type="EC" id="2.7.13.3" evidence="3"/>
<dbReference type="InterPro" id="IPR005467">
    <property type="entry name" value="His_kinase_dom"/>
</dbReference>
<dbReference type="EMBL" id="CP032098">
    <property type="protein sequence ID" value="AXX91165.1"/>
    <property type="molecule type" value="Genomic_DNA"/>
</dbReference>
<feature type="transmembrane region" description="Helical" evidence="14">
    <location>
        <begin position="346"/>
        <end position="368"/>
    </location>
</feature>
<evidence type="ECO:0000256" key="1">
    <source>
        <dbReference type="ARBA" id="ARBA00000085"/>
    </source>
</evidence>
<dbReference type="InterPro" id="IPR036097">
    <property type="entry name" value="HisK_dim/P_sf"/>
</dbReference>
<feature type="domain" description="Histidine kinase" evidence="15">
    <location>
        <begin position="412"/>
        <end position="632"/>
    </location>
</feature>
<evidence type="ECO:0000313" key="18">
    <source>
        <dbReference type="Proteomes" id="UP000221222"/>
    </source>
</evidence>
<reference evidence="17 18" key="1">
    <citation type="submission" date="2017-09" db="EMBL/GenBank/DDBJ databases">
        <title>Arcobacter canalis sp. nov., a new species isolated from a water canal contaminated with urban sewage.</title>
        <authorList>
            <person name="Perez-Cataluna A."/>
            <person name="Salas-Masso N."/>
            <person name="Figueras M.J."/>
        </authorList>
    </citation>
    <scope>NUCLEOTIDE SEQUENCE [LARGE SCALE GENOMIC DNA]</scope>
    <source>
        <strain evidence="17 18">F98-3</strain>
    </source>
</reference>
<dbReference type="Pfam" id="PF08269">
    <property type="entry name" value="dCache_2"/>
    <property type="match status" value="1"/>
</dbReference>
<dbReference type="EMBL" id="NXFY01000029">
    <property type="protein sequence ID" value="PHO16903.1"/>
    <property type="molecule type" value="Genomic_DNA"/>
</dbReference>
<evidence type="ECO:0000256" key="8">
    <source>
        <dbReference type="ARBA" id="ARBA00022741"/>
    </source>
</evidence>
<evidence type="ECO:0000256" key="13">
    <source>
        <dbReference type="ARBA" id="ARBA00023136"/>
    </source>
</evidence>
<evidence type="ECO:0000256" key="9">
    <source>
        <dbReference type="ARBA" id="ARBA00022777"/>
    </source>
</evidence>
<keyword evidence="13 14" id="KW-0472">Membrane</keyword>
<keyword evidence="10" id="KW-0067">ATP-binding</keyword>
<dbReference type="CDD" id="cd00082">
    <property type="entry name" value="HisKA"/>
    <property type="match status" value="1"/>
</dbReference>
<dbReference type="InterPro" id="IPR003661">
    <property type="entry name" value="HisK_dim/P_dom"/>
</dbReference>
<evidence type="ECO:0000313" key="16">
    <source>
        <dbReference type="EMBL" id="AXX91165.1"/>
    </source>
</evidence>
<evidence type="ECO:0000256" key="14">
    <source>
        <dbReference type="SAM" id="Phobius"/>
    </source>
</evidence>
<dbReference type="Gene3D" id="1.10.287.130">
    <property type="match status" value="1"/>
</dbReference>
<dbReference type="KEGG" id="amol:AMOL_0126"/>
<name>A0A2G1DEI0_9BACT</name>
<dbReference type="InterPro" id="IPR004010">
    <property type="entry name" value="Double_Cache_2"/>
</dbReference>
<evidence type="ECO:0000313" key="17">
    <source>
        <dbReference type="EMBL" id="PHO16903.1"/>
    </source>
</evidence>
<organism evidence="17 18">
    <name type="scientific">Malaciobacter molluscorum LMG 25693</name>
    <dbReference type="NCBI Taxonomy" id="870501"/>
    <lineage>
        <taxon>Bacteria</taxon>
        <taxon>Pseudomonadati</taxon>
        <taxon>Campylobacterota</taxon>
        <taxon>Epsilonproteobacteria</taxon>
        <taxon>Campylobacterales</taxon>
        <taxon>Arcobacteraceae</taxon>
        <taxon>Malaciobacter</taxon>
    </lineage>
</organism>
<dbReference type="Gene3D" id="3.30.450.20">
    <property type="entry name" value="PAS domain"/>
    <property type="match status" value="2"/>
</dbReference>
<evidence type="ECO:0000256" key="7">
    <source>
        <dbReference type="ARBA" id="ARBA00022692"/>
    </source>
</evidence>
<feature type="transmembrane region" description="Helical" evidence="14">
    <location>
        <begin position="12"/>
        <end position="33"/>
    </location>
</feature>
<dbReference type="SMART" id="SM00387">
    <property type="entry name" value="HATPase_c"/>
    <property type="match status" value="1"/>
</dbReference>
<dbReference type="PROSITE" id="PS50109">
    <property type="entry name" value="HIS_KIN"/>
    <property type="match status" value="1"/>
</dbReference>
<keyword evidence="6" id="KW-0808">Transferase</keyword>
<dbReference type="AlphaFoldDB" id="A0A2G1DEI0"/>
<accession>A0A2G1DEI0</accession>
<dbReference type="Proteomes" id="UP000221222">
    <property type="component" value="Unassembled WGS sequence"/>
</dbReference>
<evidence type="ECO:0000256" key="11">
    <source>
        <dbReference type="ARBA" id="ARBA00022989"/>
    </source>
</evidence>
<evidence type="ECO:0000256" key="12">
    <source>
        <dbReference type="ARBA" id="ARBA00023012"/>
    </source>
</evidence>
<dbReference type="SMART" id="SM01049">
    <property type="entry name" value="Cache_2"/>
    <property type="match status" value="1"/>
</dbReference>
<dbReference type="RefSeq" id="WP_099343562.1">
    <property type="nucleotide sequence ID" value="NZ_CP032098.1"/>
</dbReference>
<evidence type="ECO:0000256" key="3">
    <source>
        <dbReference type="ARBA" id="ARBA00012438"/>
    </source>
</evidence>
<keyword evidence="8" id="KW-0547">Nucleotide-binding</keyword>
<dbReference type="PRINTS" id="PR00344">
    <property type="entry name" value="BCTRLSENSOR"/>
</dbReference>
<evidence type="ECO:0000256" key="2">
    <source>
        <dbReference type="ARBA" id="ARBA00004651"/>
    </source>
</evidence>
<gene>
    <name evidence="16" type="ORF">AMOL_0126</name>
    <name evidence="17" type="ORF">CPU12_13055</name>
</gene>
<sequence length="632" mass="74786">MLSKKEKYILNIIKYFPIIIILITALTTSYLFLNEHEKHYQKELQQVKDKFIQSQELKIKNEVDKIYEYIDFHKKNNESLIKIYVKEQVNEAYNILNGLYNKYKTTKTKNEIIEMYKASLRKMRFFNNRGYFYVYDMKGNNIFHGLMPFIEGHSMLYHRDITGKEIIKSMINGLKKKTEIYDEWYWHEPNSKEIKRKIGYHKLFKPYNIFVGSGEYVEDFENELKQRIIKYISSIKYINRYITILDYKGNIIITDNKELIGKNIFKKDKKNKEIYEKVFFLAKAGENYTDFDDSTIFNNTKFKHVKLFVKGYNDWHWAIISAFYTDALKNDINSRIILLKQDDHRVLINFALIVGILCLIMIVLSFYITKFLEKSFFSYQKKILKEIKINREKDNMIAQQSKMAAMGEMIANIAHQWRQPLSVISTAVTGLKFEKELGILEDKNFIRGMDSIHESVIHLSKTIDDFRNFFKPNKNKTIFNLKDVVDKTLKLLNSQFNINEIYFVKNIENIKLHGLENELIQVLINILNNSRDELKKVAEDRFIFIDIKRVDDKAKFTIKDTAGGISTNIIKNIFDPYFTTKGEEGTGIGLYMSKQIIENSFKGTIEAKNSTFTYKNKEFRGAEFIMTFDISN</sequence>
<dbReference type="GO" id="GO:0000155">
    <property type="term" value="F:phosphorelay sensor kinase activity"/>
    <property type="evidence" value="ECO:0007669"/>
    <property type="project" value="InterPro"/>
</dbReference>
<dbReference type="PANTHER" id="PTHR43065:SF46">
    <property type="entry name" value="C4-DICARBOXYLATE TRANSPORT SENSOR PROTEIN DCTB"/>
    <property type="match status" value="1"/>
</dbReference>
<keyword evidence="9 17" id="KW-0418">Kinase</keyword>
<keyword evidence="11 14" id="KW-1133">Transmembrane helix</keyword>
<dbReference type="PANTHER" id="PTHR43065">
    <property type="entry name" value="SENSOR HISTIDINE KINASE"/>
    <property type="match status" value="1"/>
</dbReference>
<keyword evidence="5" id="KW-0597">Phosphoprotein</keyword>
<dbReference type="GO" id="GO:0005524">
    <property type="term" value="F:ATP binding"/>
    <property type="evidence" value="ECO:0007669"/>
    <property type="project" value="UniProtKB-KW"/>
</dbReference>
<evidence type="ECO:0000256" key="4">
    <source>
        <dbReference type="ARBA" id="ARBA00022475"/>
    </source>
</evidence>
<evidence type="ECO:0000313" key="19">
    <source>
        <dbReference type="Proteomes" id="UP000262712"/>
    </source>
</evidence>
<dbReference type="InterPro" id="IPR003594">
    <property type="entry name" value="HATPase_dom"/>
</dbReference>
<dbReference type="InterPro" id="IPR036890">
    <property type="entry name" value="HATPase_C_sf"/>
</dbReference>
<dbReference type="SUPFAM" id="SSF55874">
    <property type="entry name" value="ATPase domain of HSP90 chaperone/DNA topoisomerase II/histidine kinase"/>
    <property type="match status" value="1"/>
</dbReference>
<keyword evidence="7 14" id="KW-0812">Transmembrane</keyword>
<evidence type="ECO:0000256" key="10">
    <source>
        <dbReference type="ARBA" id="ARBA00022840"/>
    </source>
</evidence>
<evidence type="ECO:0000256" key="6">
    <source>
        <dbReference type="ARBA" id="ARBA00022679"/>
    </source>
</evidence>
<comment type="subcellular location">
    <subcellularLocation>
        <location evidence="2">Cell membrane</location>
        <topology evidence="2">Multi-pass membrane protein</topology>
    </subcellularLocation>
</comment>
<keyword evidence="12" id="KW-0902">Two-component regulatory system</keyword>
<dbReference type="InterPro" id="IPR004358">
    <property type="entry name" value="Sig_transdc_His_kin-like_C"/>
</dbReference>
<proteinExistence type="predicted"/>
<comment type="catalytic activity">
    <reaction evidence="1">
        <text>ATP + protein L-histidine = ADP + protein N-phospho-L-histidine.</text>
        <dbReference type="EC" id="2.7.13.3"/>
    </reaction>
</comment>
<dbReference type="InterPro" id="IPR033480">
    <property type="entry name" value="sCache_2"/>
</dbReference>
<keyword evidence="18" id="KW-1185">Reference proteome</keyword>
<evidence type="ECO:0000256" key="5">
    <source>
        <dbReference type="ARBA" id="ARBA00022553"/>
    </source>
</evidence>
<keyword evidence="4" id="KW-1003">Cell membrane</keyword>
<dbReference type="SUPFAM" id="SSF47384">
    <property type="entry name" value="Homodimeric domain of signal transducing histidine kinase"/>
    <property type="match status" value="1"/>
</dbReference>
<reference evidence="16 19" key="2">
    <citation type="submission" date="2018-08" db="EMBL/GenBank/DDBJ databases">
        <title>Complete genome of the Arcobacter molluscorum type strain LMG 25693.</title>
        <authorList>
            <person name="Miller W.G."/>
            <person name="Yee E."/>
            <person name="Bono J.L."/>
        </authorList>
    </citation>
    <scope>NUCLEOTIDE SEQUENCE [LARGE SCALE GENOMIC DNA]</scope>
    <source>
        <strain evidence="16 19">CECT 7696</strain>
    </source>
</reference>
<dbReference type="Proteomes" id="UP000262712">
    <property type="component" value="Chromosome"/>
</dbReference>
<protein>
    <recommendedName>
        <fullName evidence="3">histidine kinase</fullName>
        <ecNumber evidence="3">2.7.13.3</ecNumber>
    </recommendedName>
</protein>
<dbReference type="Gene3D" id="3.30.565.10">
    <property type="entry name" value="Histidine kinase-like ATPase, C-terminal domain"/>
    <property type="match status" value="1"/>
</dbReference>
<evidence type="ECO:0000259" key="15">
    <source>
        <dbReference type="PROSITE" id="PS50109"/>
    </source>
</evidence>
<dbReference type="GO" id="GO:0005886">
    <property type="term" value="C:plasma membrane"/>
    <property type="evidence" value="ECO:0007669"/>
    <property type="project" value="UniProtKB-SubCell"/>
</dbReference>